<comment type="subcellular location">
    <subcellularLocation>
        <location evidence="1">Cell outer membrane</location>
    </subcellularLocation>
</comment>
<dbReference type="AlphaFoldDB" id="A0A1V9E9M3"/>
<dbReference type="SUPFAM" id="SSF48452">
    <property type="entry name" value="TPR-like"/>
    <property type="match status" value="1"/>
</dbReference>
<comment type="caution">
    <text evidence="8">The sequence shown here is derived from an EMBL/GenBank/DDBJ whole genome shotgun (WGS) entry which is preliminary data.</text>
</comment>
<name>A0A1V9E9M3_9BACT</name>
<sequence length="458" mass="51340">MLNYKLLLFVLVSMMIVSCKKGWIEIKSNKSLDVPNSVEDFQALLDNSSLINDSRPSLGEVSADNYYTPYTNWQSWSPYDKNAYVWAADIYNNSPTDNANWNNPYRNVFYSNIALEGLEEYELNRKGTTEWNNVKGSALYFRGEALFYVSQIYTRPYSSIAADYAGIPLRLTTAIAETSVRAGLQETYQQILRDLQGSLNYLPDVPVYKVRPSKPAAYALLSRLYLVMQDYPNALLYADSCLKKVDSILNYNTLSSTANYPVPGLNREVIFQATINDDLQGGLGVNCIVDSVLYKSYDNNDLRKTMFYKTGTSGQINFVGTYTGGTASSVNKAFGGIATDEVYLTRAECYARAGNVAAALSDLNKLMIARWRTGTFVPFTAADAGEALTIILRERRKETPFRGLRWLDLRRLNSEGANITLSRTLNGEKYTLPPNDPRYALPIPPDVINLSGIPQNDR</sequence>
<accession>A0A1V9E9M3</accession>
<dbReference type="GO" id="GO:0009279">
    <property type="term" value="C:cell outer membrane"/>
    <property type="evidence" value="ECO:0007669"/>
    <property type="project" value="UniProtKB-SubCell"/>
</dbReference>
<evidence type="ECO:0000313" key="8">
    <source>
        <dbReference type="EMBL" id="OQP42838.1"/>
    </source>
</evidence>
<dbReference type="InterPro" id="IPR012944">
    <property type="entry name" value="SusD_RagB_dom"/>
</dbReference>
<evidence type="ECO:0000259" key="6">
    <source>
        <dbReference type="Pfam" id="PF07980"/>
    </source>
</evidence>
<evidence type="ECO:0000259" key="7">
    <source>
        <dbReference type="Pfam" id="PF14322"/>
    </source>
</evidence>
<dbReference type="RefSeq" id="WP_081203254.1">
    <property type="nucleotide sequence ID" value="NZ_FOCZ01000005.1"/>
</dbReference>
<feature type="domain" description="RagB/SusD" evidence="6">
    <location>
        <begin position="341"/>
        <end position="449"/>
    </location>
</feature>
<evidence type="ECO:0000256" key="5">
    <source>
        <dbReference type="ARBA" id="ARBA00023237"/>
    </source>
</evidence>
<evidence type="ECO:0000313" key="9">
    <source>
        <dbReference type="Proteomes" id="UP000192610"/>
    </source>
</evidence>
<dbReference type="InterPro" id="IPR011990">
    <property type="entry name" value="TPR-like_helical_dom_sf"/>
</dbReference>
<dbReference type="EMBL" id="LVXG01000056">
    <property type="protein sequence ID" value="OQP42838.1"/>
    <property type="molecule type" value="Genomic_DNA"/>
</dbReference>
<proteinExistence type="inferred from homology"/>
<dbReference type="Pfam" id="PF14322">
    <property type="entry name" value="SusD-like_3"/>
    <property type="match status" value="1"/>
</dbReference>
<evidence type="ECO:0000256" key="1">
    <source>
        <dbReference type="ARBA" id="ARBA00004442"/>
    </source>
</evidence>
<protein>
    <recommendedName>
        <fullName evidence="10">Carbohydrate-binding protein SusD</fullName>
    </recommendedName>
</protein>
<dbReference type="OrthoDB" id="653598at2"/>
<comment type="similarity">
    <text evidence="2">Belongs to the SusD family.</text>
</comment>
<evidence type="ECO:0008006" key="10">
    <source>
        <dbReference type="Google" id="ProtNLM"/>
    </source>
</evidence>
<dbReference type="Pfam" id="PF07980">
    <property type="entry name" value="SusD_RagB"/>
    <property type="match status" value="1"/>
</dbReference>
<keyword evidence="9" id="KW-1185">Reference proteome</keyword>
<feature type="domain" description="SusD-like N-terminal" evidence="7">
    <location>
        <begin position="23"/>
        <end position="226"/>
    </location>
</feature>
<keyword evidence="5" id="KW-0998">Cell outer membrane</keyword>
<dbReference type="Gene3D" id="1.25.40.390">
    <property type="match status" value="1"/>
</dbReference>
<keyword evidence="3" id="KW-0732">Signal</keyword>
<keyword evidence="4" id="KW-0472">Membrane</keyword>
<evidence type="ECO:0000256" key="4">
    <source>
        <dbReference type="ARBA" id="ARBA00023136"/>
    </source>
</evidence>
<dbReference type="PROSITE" id="PS51257">
    <property type="entry name" value="PROKAR_LIPOPROTEIN"/>
    <property type="match status" value="1"/>
</dbReference>
<gene>
    <name evidence="8" type="ORF">A4H97_11820</name>
</gene>
<organism evidence="8 9">
    <name type="scientific">Niastella yeongjuensis</name>
    <dbReference type="NCBI Taxonomy" id="354355"/>
    <lineage>
        <taxon>Bacteria</taxon>
        <taxon>Pseudomonadati</taxon>
        <taxon>Bacteroidota</taxon>
        <taxon>Chitinophagia</taxon>
        <taxon>Chitinophagales</taxon>
        <taxon>Chitinophagaceae</taxon>
        <taxon>Niastella</taxon>
    </lineage>
</organism>
<reference evidence="9" key="1">
    <citation type="submission" date="2016-04" db="EMBL/GenBank/DDBJ databases">
        <authorList>
            <person name="Chen L."/>
            <person name="Zhuang W."/>
            <person name="Wang G."/>
        </authorList>
    </citation>
    <scope>NUCLEOTIDE SEQUENCE [LARGE SCALE GENOMIC DNA]</scope>
    <source>
        <strain evidence="9">17621</strain>
    </source>
</reference>
<evidence type="ECO:0000256" key="2">
    <source>
        <dbReference type="ARBA" id="ARBA00006275"/>
    </source>
</evidence>
<dbReference type="STRING" id="354355.SAMN05660816_03030"/>
<dbReference type="Proteomes" id="UP000192610">
    <property type="component" value="Unassembled WGS sequence"/>
</dbReference>
<dbReference type="InterPro" id="IPR033985">
    <property type="entry name" value="SusD-like_N"/>
</dbReference>
<evidence type="ECO:0000256" key="3">
    <source>
        <dbReference type="ARBA" id="ARBA00022729"/>
    </source>
</evidence>